<dbReference type="GO" id="GO:0004673">
    <property type="term" value="F:protein histidine kinase activity"/>
    <property type="evidence" value="ECO:0007669"/>
    <property type="project" value="UniProtKB-EC"/>
</dbReference>
<evidence type="ECO:0000256" key="2">
    <source>
        <dbReference type="ARBA" id="ARBA00012438"/>
    </source>
</evidence>
<dbReference type="PRINTS" id="PR00344">
    <property type="entry name" value="BCTRLSENSOR"/>
</dbReference>
<dbReference type="InterPro" id="IPR003594">
    <property type="entry name" value="HATPase_dom"/>
</dbReference>
<evidence type="ECO:0000256" key="4">
    <source>
        <dbReference type="ARBA" id="ARBA00023012"/>
    </source>
</evidence>
<dbReference type="InterPro" id="IPR036890">
    <property type="entry name" value="HATPase_C_sf"/>
</dbReference>
<accession>A0A0R3JX60</accession>
<dbReference type="EC" id="2.7.13.3" evidence="2"/>
<gene>
    <name evidence="6" type="primary">kinD</name>
    <name evidence="6" type="ORF">ABG79_00304</name>
</gene>
<comment type="catalytic activity">
    <reaction evidence="1">
        <text>ATP + protein L-histidine = ADP + protein N-phospho-L-histidine.</text>
        <dbReference type="EC" id="2.7.13.3"/>
    </reaction>
</comment>
<evidence type="ECO:0000313" key="6">
    <source>
        <dbReference type="EMBL" id="KRQ88134.1"/>
    </source>
</evidence>
<dbReference type="RefSeq" id="WP_057976387.1">
    <property type="nucleotide sequence ID" value="NZ_LKHP01000001.1"/>
</dbReference>
<keyword evidence="3 6" id="KW-0418">Kinase</keyword>
<evidence type="ECO:0000259" key="5">
    <source>
        <dbReference type="PROSITE" id="PS50109"/>
    </source>
</evidence>
<feature type="domain" description="Histidine kinase" evidence="5">
    <location>
        <begin position="1"/>
        <end position="106"/>
    </location>
</feature>
<dbReference type="Gene3D" id="3.30.565.10">
    <property type="entry name" value="Histidine kinase-like ATPase, C-terminal domain"/>
    <property type="match status" value="1"/>
</dbReference>
<dbReference type="Proteomes" id="UP000052015">
    <property type="component" value="Unassembled WGS sequence"/>
</dbReference>
<name>A0A0R3JX60_CALMK</name>
<dbReference type="GO" id="GO:0000160">
    <property type="term" value="P:phosphorelay signal transduction system"/>
    <property type="evidence" value="ECO:0007669"/>
    <property type="project" value="UniProtKB-KW"/>
</dbReference>
<protein>
    <recommendedName>
        <fullName evidence="2">histidine kinase</fullName>
        <ecNumber evidence="2">2.7.13.3</ecNumber>
    </recommendedName>
</protein>
<dbReference type="InterPro" id="IPR004358">
    <property type="entry name" value="Sig_transdc_His_kin-like_C"/>
</dbReference>
<dbReference type="PROSITE" id="PS50109">
    <property type="entry name" value="HIS_KIN"/>
    <property type="match status" value="1"/>
</dbReference>
<reference evidence="6 7" key="1">
    <citation type="submission" date="2015-09" db="EMBL/GenBank/DDBJ databases">
        <title>Draft genome sequence of a Caloramator mitchellensis, a moderate thermophile from the Great Artesian Basin of Australia.</title>
        <authorList>
            <person name="Patel B.K."/>
        </authorList>
    </citation>
    <scope>NUCLEOTIDE SEQUENCE [LARGE SCALE GENOMIC DNA]</scope>
    <source>
        <strain evidence="6 7">VF08</strain>
    </source>
</reference>
<evidence type="ECO:0000256" key="3">
    <source>
        <dbReference type="ARBA" id="ARBA00022777"/>
    </source>
</evidence>
<evidence type="ECO:0000313" key="7">
    <source>
        <dbReference type="Proteomes" id="UP000052015"/>
    </source>
</evidence>
<proteinExistence type="predicted"/>
<keyword evidence="7" id="KW-1185">Reference proteome</keyword>
<keyword evidence="4" id="KW-0902">Two-component regulatory system</keyword>
<dbReference type="Pfam" id="PF02518">
    <property type="entry name" value="HATPase_c"/>
    <property type="match status" value="1"/>
</dbReference>
<dbReference type="AlphaFoldDB" id="A0A0R3JX60"/>
<organism evidence="6 7">
    <name type="scientific">Caloramator mitchellensis</name>
    <dbReference type="NCBI Taxonomy" id="908809"/>
    <lineage>
        <taxon>Bacteria</taxon>
        <taxon>Bacillati</taxon>
        <taxon>Bacillota</taxon>
        <taxon>Clostridia</taxon>
        <taxon>Eubacteriales</taxon>
        <taxon>Clostridiaceae</taxon>
        <taxon>Caloramator</taxon>
    </lineage>
</organism>
<evidence type="ECO:0000256" key="1">
    <source>
        <dbReference type="ARBA" id="ARBA00000085"/>
    </source>
</evidence>
<sequence>MREISLHIMDIIENSITANATFIEVKIKENILDNLLIMKIKDNGKGIDSETLKNIKDPFVTSRTTRKVGLGLSLFEATCLRCNGYLDIKSELGVGTEVTAVMEYNNIDRPPLGKMEETIISALLNPGVDLVYEHYYNEKSFLLDTREVKKILGTEEINTPDILIWIKDYIKENLKEISGGAF</sequence>
<dbReference type="SUPFAM" id="SSF55874">
    <property type="entry name" value="ATPase domain of HSP90 chaperone/DNA topoisomerase II/histidine kinase"/>
    <property type="match status" value="1"/>
</dbReference>
<keyword evidence="6" id="KW-0808">Transferase</keyword>
<comment type="caution">
    <text evidence="6">The sequence shown here is derived from an EMBL/GenBank/DDBJ whole genome shotgun (WGS) entry which is preliminary data.</text>
</comment>
<dbReference type="EMBL" id="LKHP01000001">
    <property type="protein sequence ID" value="KRQ88134.1"/>
    <property type="molecule type" value="Genomic_DNA"/>
</dbReference>
<dbReference type="InterPro" id="IPR005467">
    <property type="entry name" value="His_kinase_dom"/>
</dbReference>
<dbReference type="OrthoDB" id="9797586at2"/>
<dbReference type="STRING" id="908809.ABG79_00304"/>